<dbReference type="OrthoDB" id="361283at2759"/>
<proteinExistence type="inferred from homology"/>
<dbReference type="SUPFAM" id="SSF49373">
    <property type="entry name" value="Invasin/intimin cell-adhesion fragments"/>
    <property type="match status" value="1"/>
</dbReference>
<evidence type="ECO:0000313" key="12">
    <source>
        <dbReference type="Proteomes" id="UP000235220"/>
    </source>
</evidence>
<feature type="chain" id="PRO_5043960619" evidence="11">
    <location>
        <begin position="28"/>
        <end position="2275"/>
    </location>
</feature>
<dbReference type="SMART" id="SM00635">
    <property type="entry name" value="BID_2"/>
    <property type="match status" value="3"/>
</dbReference>
<protein>
    <submittedName>
        <fullName evidence="13">Nuclear pore complex protein GP210 isoform X4</fullName>
    </submittedName>
</protein>
<keyword evidence="12" id="KW-1185">Reference proteome</keyword>
<dbReference type="PANTHER" id="PTHR23019:SF0">
    <property type="entry name" value="NUCLEAR PORE MEMBRANE GLYCOPROTEIN 210"/>
    <property type="match status" value="1"/>
</dbReference>
<dbReference type="InterPro" id="IPR035979">
    <property type="entry name" value="RBD_domain_sf"/>
</dbReference>
<dbReference type="InterPro" id="IPR056232">
    <property type="entry name" value="Ig_GP210_15th"/>
</dbReference>
<feature type="region of interest" description="Disordered" evidence="9">
    <location>
        <begin position="2106"/>
        <end position="2134"/>
    </location>
</feature>
<dbReference type="SUPFAM" id="SSF54928">
    <property type="entry name" value="RNA-binding domain, RBD"/>
    <property type="match status" value="2"/>
</dbReference>
<gene>
    <name evidence="13" type="primary">LOC108984013</name>
</gene>
<keyword evidence="6 10" id="KW-0472">Membrane</keyword>
<evidence type="ECO:0000256" key="4">
    <source>
        <dbReference type="ARBA" id="ARBA00022729"/>
    </source>
</evidence>
<sequence length="2275" mass="248113">MCSKMLYFVVVLTLLLLLLLVLGPTTSYSASGPHIADVNILLPPKMTHPVEYRLQGSDGCFKWSWDHHDILSVLPEYNSSSQCSTSARLISIAPYSGRKETAIYAADVHTGIVTRCKVFIDIFSRIQIFHNSIKLDLDGLATLRIRAFDSEENVFSSLVGLQFTWHLMPEMDGLPHHLVHVPLKDSPLSDCGGLCGDLNIQIKLEDSGVFSDTYLVKGIEIGQEIVSVHLLEPGLEHMADRITLTVAEAMSLDPASPVFVLIGAVVHYRLKIIRGNVPQVVTLPSPHYRWYVSNSSVAQVDPIMGLTKALDLGLTTVVVEDTRVAGHMQVSSLNVVLPDTLRMYIAPVSSSADALEGAETAEAIAAVARWYVVSGRQYLIQLKVFSRGPGAREIYLTESDDVKLYDNQSDYWSTFIVKDEIAVKHGWQSSRILEATSQGLGKLMASLTYFSGHQETKEILKVVQEIMVCDQVKFSLEKISGITQSILLPWAPAVYQEVELRATGGCVKASSDYRWFSSDTATVLISASGVVQAKKPGKATVKVLSVFDALNYDEVVIEVSLPLSMVMLHSFPVETVVGSHLPAAVTMKASNGAYFYRCDAFSSFIKWKSRSESFIIVNATGERPVLGMLENIRTHPSLNGPPCSWTYVYASGPGRSMLHATLSKDYNHVDNSLREPIALKASLRIAAYLPLIVCQACDGSKFGGYWFDMAQAESENLLEHLDKLYLVPATNLDVMLLGGPEHWDEGVGFIETVEILDEGHGRIKNGVFVQQVSGNGRSVYRVLCKTLGNFKLVFKRGNLVGDDHPLPAIAEVLLLVSCSHPSSIVLIADEPVNKINALRAAIQADRNSGRIRVAPITVANGRTIRIAAVGISNSGEAFANSSSLCLRWELNGCDGLAYWDDDFDSDRSKCSWERFLVLQNEPGLCIVRAIVIGFHDTVTDHYSGQLLESSENFLTDAIRLQLVSTIIVSPGFSLLYFNPDAKLNLSIIGGSCFLETVVNDTQVVEVVPPPPSLQCLQLMLSPRGLGTALVTVHDIGLVPPIAASAVVQVADVEWIRITSQEEISLMEGSSQTINLMAGINDGNTFDSSQYAYMNIHVHIEDHIVKLVGIADTSSSRGEYVNSPNFEIMGTHLGITTLYVSASQQSGHEILSQPIKVEVYAPPRIHPPDIFLTPGASYVLSVEGGPTIGVFVEYASMDEGIAAIQKSSGRLFANSHGNTTVLATFFGKGDTAICQAYGSVRIGVPSVMILNVQSEQLGVGCEMPIYPVFPEGDLFSFYELCKNYQWTVEDEKVLSIHMATHLYGDAKEIPFTRHLDEKELGFIKVLYGRSAGRTNITVAFSCDFISPGSNLGSRFYSASVSLLVVPDLPLALGAPITWILPPNYTTTSLLPSSSESYGQRDGQRRKGTIVYSLLRYYGEKNEMQKDSISIHGPRIRTKDSNNLACIQAKDRTTGRTEIASCVQVAEVAQIRITNKELPFHLINLAVGAEIKLPISYCDALGNPFYEAYNAVVVNAETNDRDVVSTNNTCDEDGNICLKAIRHGRALVRVSMSSSKLKSDYILILVGAHIQPQNPVLFKGSYLNFSIEGLHDQVSGQWFTANESVISVNMLSGIAEAIGEGAALVIFNGSSLKLQTMVTVLTGDIISVDAPKEMLTNVPFPTKGYKFSVKLSNTYGNKFGSPGNSKEVPYDCIVDPPFIGYAKPRMDLDTGSTYCLFFPYSPEHLVHSMPKSKDMRPDISVSINASMREANHVSGSASALFIGGFSVLEMGELNLTPDSNTTIITILGNTDVEIHWHKHDLLMIRPIFSEESGIGGRAQYEIKLLRDERFKDRVTITLPTNGQRVFIEVDYEPVQGALGTTLNKTIWATVVGCFALLVVTVVIFIRFLDRPNRSQSSIAVPAPPRTPGPATPDHSRPTVLDESPRTPQPFVDYVRRTIDETPYYRRDGRRRKIFIGGLARETTDAQFVKHFGRYGEIIDSVIMKDRKTGQPRGFGFVTYADPSVVDKVIEDAHIINGKQVEIKRTIPKGAIGSKDFKTKKIFVGGIPTTMNEDEFRDFFTQFGEVKEHQIMRDHSTSRSRGFGFITFDADQAVDDLLSRGNRLEMAGTQVEIKKAEPKKPNPPPAPSKRYNDSRPTFGGGFRDGYGGFGEGSFGGGYRSGGPNGGRGGAYGGYGGSEFSGYGGYGVGGMGSYREEPYLGYSGRYGGGFSRSYDLGGYGGPGEGYGGYGGGSTGATGGYGSSYDASLGSGYGGASGSFYGSRGGYGGAGSGRYHPYAR</sequence>
<dbReference type="Pfam" id="PF26182">
    <property type="entry name" value="Ig_NUP210_5th"/>
    <property type="match status" value="1"/>
</dbReference>
<evidence type="ECO:0000256" key="1">
    <source>
        <dbReference type="ARBA" id="ARBA00004590"/>
    </source>
</evidence>
<dbReference type="InterPro" id="IPR003343">
    <property type="entry name" value="Big_2"/>
</dbReference>
<name>A0A2I4DW54_JUGRE</name>
<feature type="transmembrane region" description="Helical" evidence="10">
    <location>
        <begin position="1864"/>
        <end position="1886"/>
    </location>
</feature>
<dbReference type="Pfam" id="PF24427">
    <property type="entry name" value="Ig_GP210_16th"/>
    <property type="match status" value="1"/>
</dbReference>
<evidence type="ECO:0000256" key="10">
    <source>
        <dbReference type="SAM" id="Phobius"/>
    </source>
</evidence>
<accession>A0A2I4DW54</accession>
<dbReference type="Pfam" id="PF24425">
    <property type="entry name" value="Ig_GP210_15th"/>
    <property type="match status" value="1"/>
</dbReference>
<dbReference type="Proteomes" id="UP000235220">
    <property type="component" value="Chromosome 1"/>
</dbReference>
<comment type="similarity">
    <text evidence="2">Belongs to the NUP210 family.</text>
</comment>
<dbReference type="Pfam" id="PF22967">
    <property type="entry name" value="Ig_NUP210_1st"/>
    <property type="match status" value="1"/>
</dbReference>
<dbReference type="RefSeq" id="XP_018811383.2">
    <property type="nucleotide sequence ID" value="XM_018955838.2"/>
</dbReference>
<dbReference type="Pfam" id="PF22969">
    <property type="entry name" value="Ig_NUP210_2nd"/>
    <property type="match status" value="1"/>
</dbReference>
<keyword evidence="5 10" id="KW-1133">Transmembrane helix</keyword>
<evidence type="ECO:0000256" key="8">
    <source>
        <dbReference type="ARBA" id="ARBA00023242"/>
    </source>
</evidence>
<dbReference type="PROSITE" id="PS50102">
    <property type="entry name" value="RRM"/>
    <property type="match status" value="2"/>
</dbReference>
<dbReference type="InterPro" id="IPR045197">
    <property type="entry name" value="NUP210-like"/>
</dbReference>
<feature type="signal peptide" evidence="11">
    <location>
        <begin position="1"/>
        <end position="27"/>
    </location>
</feature>
<evidence type="ECO:0000256" key="11">
    <source>
        <dbReference type="SAM" id="SignalP"/>
    </source>
</evidence>
<comment type="subcellular location">
    <subcellularLocation>
        <location evidence="1">Nucleus membrane</location>
        <topology evidence="1">Single-pass membrane protein</topology>
    </subcellularLocation>
</comment>
<dbReference type="Pfam" id="PF22963">
    <property type="entry name" value="Ig_NUP210_3rd"/>
    <property type="match status" value="1"/>
</dbReference>
<keyword evidence="4 11" id="KW-0732">Signal</keyword>
<dbReference type="InterPro" id="IPR008964">
    <property type="entry name" value="Invasin/intimin_cell_adhesion"/>
</dbReference>
<dbReference type="PANTHER" id="PTHR23019">
    <property type="entry name" value="NUCLEAR PORE MEMBRANE GLYCOPROTEIN GP210-RELATED"/>
    <property type="match status" value="1"/>
</dbReference>
<dbReference type="Pfam" id="PF00076">
    <property type="entry name" value="RRM_1"/>
    <property type="match status" value="2"/>
</dbReference>
<dbReference type="STRING" id="51240.A0A2I4DW54"/>
<dbReference type="FunCoup" id="A0A2I4DW54">
    <property type="interactions" value="2549"/>
</dbReference>
<dbReference type="InterPro" id="IPR000504">
    <property type="entry name" value="RRM_dom"/>
</dbReference>
<evidence type="ECO:0000256" key="3">
    <source>
        <dbReference type="ARBA" id="ARBA00022692"/>
    </source>
</evidence>
<evidence type="ECO:0000256" key="9">
    <source>
        <dbReference type="SAM" id="MobiDB-lite"/>
    </source>
</evidence>
<feature type="region of interest" description="Disordered" evidence="9">
    <location>
        <begin position="1893"/>
        <end position="1924"/>
    </location>
</feature>
<dbReference type="InterPro" id="IPR055099">
    <property type="entry name" value="Ig_NUP210_7th"/>
</dbReference>
<dbReference type="InterPro" id="IPR055096">
    <property type="entry name" value="Ig_NUP210_1st"/>
</dbReference>
<dbReference type="Pfam" id="PF22962">
    <property type="entry name" value="Ig_NUP210_7th"/>
    <property type="match status" value="1"/>
</dbReference>
<dbReference type="Gene3D" id="2.60.40.1080">
    <property type="match status" value="1"/>
</dbReference>
<keyword evidence="3 10" id="KW-0812">Transmembrane</keyword>
<evidence type="ECO:0000256" key="2">
    <source>
        <dbReference type="ARBA" id="ARBA00007313"/>
    </source>
</evidence>
<dbReference type="InterPro" id="IPR056233">
    <property type="entry name" value="Ig_GP210_16th"/>
</dbReference>
<keyword evidence="7" id="KW-0325">Glycoprotein</keyword>
<dbReference type="FunFam" id="3.30.70.330:FF:000051">
    <property type="entry name" value="Heterogeneous nuclear ribonucleoprotein 1"/>
    <property type="match status" value="1"/>
</dbReference>
<evidence type="ECO:0000313" key="13">
    <source>
        <dbReference type="RefSeq" id="XP_018811383.2"/>
    </source>
</evidence>
<dbReference type="GeneID" id="108984013"/>
<dbReference type="InterPro" id="IPR012677">
    <property type="entry name" value="Nucleotide-bd_a/b_plait_sf"/>
</dbReference>
<evidence type="ECO:0000256" key="5">
    <source>
        <dbReference type="ARBA" id="ARBA00022989"/>
    </source>
</evidence>
<dbReference type="GO" id="GO:0031965">
    <property type="term" value="C:nuclear membrane"/>
    <property type="evidence" value="ECO:0007669"/>
    <property type="project" value="UniProtKB-SubCell"/>
</dbReference>
<dbReference type="InterPro" id="IPR055098">
    <property type="entry name" value="Ig_NUP210_3rd"/>
</dbReference>
<evidence type="ECO:0000256" key="6">
    <source>
        <dbReference type="ARBA" id="ARBA00023136"/>
    </source>
</evidence>
<dbReference type="InterPro" id="IPR055097">
    <property type="entry name" value="Ig_NUP210_2nd"/>
</dbReference>
<dbReference type="Gene3D" id="3.30.70.330">
    <property type="match status" value="2"/>
</dbReference>
<dbReference type="Gramene" id="Jr01_05110_p1">
    <property type="protein sequence ID" value="cds.Jr01_05110_p1"/>
    <property type="gene ID" value="Jr01_05110"/>
</dbReference>
<evidence type="ECO:0000256" key="7">
    <source>
        <dbReference type="ARBA" id="ARBA00023180"/>
    </source>
</evidence>
<feature type="compositionally biased region" description="Pro residues" evidence="9">
    <location>
        <begin position="1899"/>
        <end position="1908"/>
    </location>
</feature>
<reference evidence="13" key="1">
    <citation type="submission" date="2025-08" db="UniProtKB">
        <authorList>
            <consortium name="RefSeq"/>
        </authorList>
    </citation>
    <scope>IDENTIFICATION</scope>
    <source>
        <tissue evidence="13">Leaves</tissue>
    </source>
</reference>
<keyword evidence="8" id="KW-0539">Nucleus</keyword>
<dbReference type="GO" id="GO:0003723">
    <property type="term" value="F:RNA binding"/>
    <property type="evidence" value="ECO:0007669"/>
    <property type="project" value="UniProtKB-UniRule"/>
</dbReference>
<dbReference type="SMART" id="SM00360">
    <property type="entry name" value="RRM"/>
    <property type="match status" value="2"/>
</dbReference>
<organism evidence="12 13">
    <name type="scientific">Juglans regia</name>
    <name type="common">English walnut</name>
    <dbReference type="NCBI Taxonomy" id="51240"/>
    <lineage>
        <taxon>Eukaryota</taxon>
        <taxon>Viridiplantae</taxon>
        <taxon>Streptophyta</taxon>
        <taxon>Embryophyta</taxon>
        <taxon>Tracheophyta</taxon>
        <taxon>Spermatophyta</taxon>
        <taxon>Magnoliopsida</taxon>
        <taxon>eudicotyledons</taxon>
        <taxon>Gunneridae</taxon>
        <taxon>Pentapetalae</taxon>
        <taxon>rosids</taxon>
        <taxon>fabids</taxon>
        <taxon>Fagales</taxon>
        <taxon>Juglandaceae</taxon>
        <taxon>Juglans</taxon>
    </lineage>
</organism>